<evidence type="ECO:0000256" key="1">
    <source>
        <dbReference type="SAM" id="Coils"/>
    </source>
</evidence>
<keyword evidence="4" id="KW-1185">Reference proteome</keyword>
<evidence type="ECO:0000313" key="3">
    <source>
        <dbReference type="EMBL" id="EFC43933.1"/>
    </source>
</evidence>
<dbReference type="OrthoDB" id="10383547at2759"/>
<dbReference type="GeneID" id="8850058"/>
<feature type="coiled-coil region" evidence="1">
    <location>
        <begin position="494"/>
        <end position="531"/>
    </location>
</feature>
<dbReference type="EMBL" id="GG738871">
    <property type="protein sequence ID" value="EFC43933.1"/>
    <property type="molecule type" value="Genomic_DNA"/>
</dbReference>
<feature type="compositionally biased region" description="Low complexity" evidence="2">
    <location>
        <begin position="24"/>
        <end position="46"/>
    </location>
</feature>
<dbReference type="InParanoid" id="D2VH79"/>
<feature type="compositionally biased region" description="Acidic residues" evidence="2">
    <location>
        <begin position="609"/>
        <end position="634"/>
    </location>
</feature>
<name>D2VH79_NAEGR</name>
<feature type="compositionally biased region" description="Basic and acidic residues" evidence="2">
    <location>
        <begin position="1"/>
        <end position="18"/>
    </location>
</feature>
<accession>D2VH79</accession>
<feature type="region of interest" description="Disordered" evidence="2">
    <location>
        <begin position="574"/>
        <end position="704"/>
    </location>
</feature>
<evidence type="ECO:0000313" key="4">
    <source>
        <dbReference type="Proteomes" id="UP000006671"/>
    </source>
</evidence>
<proteinExistence type="predicted"/>
<gene>
    <name evidence="3" type="ORF">NAEGRDRAFT_49563</name>
</gene>
<reference evidence="3 4" key="1">
    <citation type="journal article" date="2010" name="Cell">
        <title>The genome of Naegleria gruberi illuminates early eukaryotic versatility.</title>
        <authorList>
            <person name="Fritz-Laylin L.K."/>
            <person name="Prochnik S.E."/>
            <person name="Ginger M.L."/>
            <person name="Dacks J.B."/>
            <person name="Carpenter M.L."/>
            <person name="Field M.C."/>
            <person name="Kuo A."/>
            <person name="Paredez A."/>
            <person name="Chapman J."/>
            <person name="Pham J."/>
            <person name="Shu S."/>
            <person name="Neupane R."/>
            <person name="Cipriano M."/>
            <person name="Mancuso J."/>
            <person name="Tu H."/>
            <person name="Salamov A."/>
            <person name="Lindquist E."/>
            <person name="Shapiro H."/>
            <person name="Lucas S."/>
            <person name="Grigoriev I.V."/>
            <person name="Cande W.Z."/>
            <person name="Fulton C."/>
            <person name="Rokhsar D.S."/>
            <person name="Dawson S.C."/>
        </authorList>
    </citation>
    <scope>NUCLEOTIDE SEQUENCE [LARGE SCALE GENOMIC DNA]</scope>
    <source>
        <strain evidence="3 4">NEG-M</strain>
    </source>
</reference>
<organism evidence="4">
    <name type="scientific">Naegleria gruberi</name>
    <name type="common">Amoeba</name>
    <dbReference type="NCBI Taxonomy" id="5762"/>
    <lineage>
        <taxon>Eukaryota</taxon>
        <taxon>Discoba</taxon>
        <taxon>Heterolobosea</taxon>
        <taxon>Tetramitia</taxon>
        <taxon>Eutetramitia</taxon>
        <taxon>Vahlkampfiidae</taxon>
        <taxon>Naegleria</taxon>
    </lineage>
</organism>
<dbReference type="Proteomes" id="UP000006671">
    <property type="component" value="Unassembled WGS sequence"/>
</dbReference>
<feature type="region of interest" description="Disordered" evidence="2">
    <location>
        <begin position="1"/>
        <end position="46"/>
    </location>
</feature>
<dbReference type="KEGG" id="ngr:NAEGRDRAFT_49563"/>
<keyword evidence="1" id="KW-0175">Coiled coil</keyword>
<feature type="region of interest" description="Disordered" evidence="2">
    <location>
        <begin position="456"/>
        <end position="475"/>
    </location>
</feature>
<evidence type="ECO:0000256" key="2">
    <source>
        <dbReference type="SAM" id="MobiDB-lite"/>
    </source>
</evidence>
<sequence length="704" mass="81406">MSKRTETPRSSSRYELDNIKGYGSPSSIEKPQQQQQPQPLSSLSMSFSALSESEKEVILNLLSSVPDDHLSFSKDGERKVRVVYKADQPQTPSSSSMNTSRISNISNSNIANIEKKPVRTLDWALRLLDDIYNSRYQCFLAEIVSPDGSLETFSSFVFNHLSKRLGLESLVKQTTSELLECVKYYRDVSKQLELFGLFLTPYYSAVDLMFFLYCRSQVINECVEGNKIPYVNRKKKVKLGVVPHYVPISRIPFLTKKSLKDQPRQLIENCKRELLKLISKKTKECEENKKKNKKPNDFVKKTYLFAEEPKVELYEYLILILVNYKAFRESKNSNDQYYFYTILAEDVPSYNRVRNKDLHPYIVLRETSNFRVSADKKLRDEVNAPPGITRRTDPTYFDLVTESEMLDSKKQRRNERQIRHLLDDNYNDENGLMSSFLNTSSSLLSVGDNSFMNRSDFSTDSTKKPNKNTNTNGSLAQELTDLSLEDLLENLTHSKQFENQLKKDNNEKNQEESIEQRLQEIYDKIENSQKKKNTSNYLDNPLSFEDELREQFRRSQQEKSIQSFDAEIDHSLEDSYSMGDGYELDDDFLHQDDEDDEPIDLPEPSSNIEYDEDDVSNPDEDDEDDRRSDEDDLNELNSSTMSNYDKELQLKSLKEKLTRKTTELSEEELNEQSSPRAHSGGVNDFPSPTTSASLISPPISPNTY</sequence>
<dbReference type="VEuPathDB" id="AmoebaDB:NAEGRDRAFT_49563"/>
<protein>
    <submittedName>
        <fullName evidence="3">Predicted protein</fullName>
    </submittedName>
</protein>
<feature type="compositionally biased region" description="Acidic residues" evidence="2">
    <location>
        <begin position="582"/>
        <end position="600"/>
    </location>
</feature>
<dbReference type="OMA" id="FFLYCRS"/>
<feature type="compositionally biased region" description="Basic and acidic residues" evidence="2">
    <location>
        <begin position="644"/>
        <end position="663"/>
    </location>
</feature>
<dbReference type="RefSeq" id="XP_002676677.1">
    <property type="nucleotide sequence ID" value="XM_002676631.1"/>
</dbReference>
<dbReference type="eggNOG" id="ENOG502SFCD">
    <property type="taxonomic scope" value="Eukaryota"/>
</dbReference>
<dbReference type="AlphaFoldDB" id="D2VH79"/>